<comment type="caution">
    <text evidence="2">The sequence shown here is derived from an EMBL/GenBank/DDBJ whole genome shotgun (WGS) entry which is preliminary data.</text>
</comment>
<keyword evidence="4" id="KW-1185">Reference proteome</keyword>
<proteinExistence type="predicted"/>
<gene>
    <name evidence="2" type="ORF">C1SCF055_LOCUS30846</name>
</gene>
<evidence type="ECO:0000256" key="1">
    <source>
        <dbReference type="SAM" id="MobiDB-lite"/>
    </source>
</evidence>
<feature type="region of interest" description="Disordered" evidence="1">
    <location>
        <begin position="63"/>
        <end position="100"/>
    </location>
</feature>
<evidence type="ECO:0000313" key="3">
    <source>
        <dbReference type="EMBL" id="CAL1158466.1"/>
    </source>
</evidence>
<reference evidence="3" key="2">
    <citation type="submission" date="2024-04" db="EMBL/GenBank/DDBJ databases">
        <authorList>
            <person name="Chen Y."/>
            <person name="Shah S."/>
            <person name="Dougan E. K."/>
            <person name="Thang M."/>
            <person name="Chan C."/>
        </authorList>
    </citation>
    <scope>NUCLEOTIDE SEQUENCE [LARGE SCALE GENOMIC DNA]</scope>
</reference>
<dbReference type="AlphaFoldDB" id="A0A9P1D8B4"/>
<dbReference type="EMBL" id="CAMXCT020003558">
    <property type="protein sequence ID" value="CAL1158466.1"/>
    <property type="molecule type" value="Genomic_DNA"/>
</dbReference>
<evidence type="ECO:0000313" key="2">
    <source>
        <dbReference type="EMBL" id="CAI4005091.1"/>
    </source>
</evidence>
<evidence type="ECO:0000313" key="4">
    <source>
        <dbReference type="Proteomes" id="UP001152797"/>
    </source>
</evidence>
<protein>
    <submittedName>
        <fullName evidence="2">Uncharacterized protein</fullName>
    </submittedName>
</protein>
<accession>A0A9P1D8B4</accession>
<organism evidence="2">
    <name type="scientific">Cladocopium goreaui</name>
    <dbReference type="NCBI Taxonomy" id="2562237"/>
    <lineage>
        <taxon>Eukaryota</taxon>
        <taxon>Sar</taxon>
        <taxon>Alveolata</taxon>
        <taxon>Dinophyceae</taxon>
        <taxon>Suessiales</taxon>
        <taxon>Symbiodiniaceae</taxon>
        <taxon>Cladocopium</taxon>
    </lineage>
</organism>
<dbReference type="Proteomes" id="UP001152797">
    <property type="component" value="Unassembled WGS sequence"/>
</dbReference>
<reference evidence="2" key="1">
    <citation type="submission" date="2022-10" db="EMBL/GenBank/DDBJ databases">
        <authorList>
            <person name="Chen Y."/>
            <person name="Dougan E. K."/>
            <person name="Chan C."/>
            <person name="Rhodes N."/>
            <person name="Thang M."/>
        </authorList>
    </citation>
    <scope>NUCLEOTIDE SEQUENCE</scope>
</reference>
<dbReference type="EMBL" id="CAMXCT030003558">
    <property type="protein sequence ID" value="CAL4792403.1"/>
    <property type="molecule type" value="Genomic_DNA"/>
</dbReference>
<name>A0A9P1D8B4_9DINO</name>
<dbReference type="EMBL" id="CAMXCT010003558">
    <property type="protein sequence ID" value="CAI4005091.1"/>
    <property type="molecule type" value="Genomic_DNA"/>
</dbReference>
<sequence length="100" mass="10857">MGTIGDQNLVRTMGQAQRLADDLKKAVAQAERARIERQSQLKLLEVEAAAQEAELQRDLDQAKTKLQKLARKRQDTVPSNSGEKSGGITGPGDDIATSLE</sequence>